<dbReference type="AlphaFoldDB" id="A0A7M7ISR4"/>
<dbReference type="GeneID" id="102655897"/>
<name>A0A7M7ISR4_APIME</name>
<reference evidence="1" key="1">
    <citation type="submission" date="2021-01" db="UniProtKB">
        <authorList>
            <consortium name="EnsemblMetazoa"/>
        </authorList>
    </citation>
    <scope>IDENTIFICATION</scope>
    <source>
        <strain evidence="1">DH4</strain>
    </source>
</reference>
<dbReference type="KEGG" id="ame:102655897"/>
<organism evidence="1">
    <name type="scientific">Apis mellifera</name>
    <name type="common">Honeybee</name>
    <dbReference type="NCBI Taxonomy" id="7460"/>
    <lineage>
        <taxon>Eukaryota</taxon>
        <taxon>Metazoa</taxon>
        <taxon>Ecdysozoa</taxon>
        <taxon>Arthropoda</taxon>
        <taxon>Hexapoda</taxon>
        <taxon>Insecta</taxon>
        <taxon>Pterygota</taxon>
        <taxon>Neoptera</taxon>
        <taxon>Endopterygota</taxon>
        <taxon>Hymenoptera</taxon>
        <taxon>Apocrita</taxon>
        <taxon>Aculeata</taxon>
        <taxon>Apoidea</taxon>
        <taxon>Anthophila</taxon>
        <taxon>Apidae</taxon>
        <taxon>Apis</taxon>
    </lineage>
</organism>
<proteinExistence type="predicted"/>
<accession>A0A8B7KSG5</accession>
<evidence type="ECO:0000313" key="1">
    <source>
        <dbReference type="EnsemblMetazoa" id="XP_016772901"/>
    </source>
</evidence>
<dbReference type="Proteomes" id="UP000005203">
    <property type="component" value="Linkage group LG9"/>
</dbReference>
<protein>
    <submittedName>
        <fullName evidence="3">Uncharacterized protein LOC102655897</fullName>
    </submittedName>
</protein>
<keyword evidence="2" id="KW-1185">Reference proteome</keyword>
<evidence type="ECO:0000313" key="2">
    <source>
        <dbReference type="Proteomes" id="UP000005203"/>
    </source>
</evidence>
<sequence>MKSNELKPISSGINDTRLWIAIHSGLYSNSVLKELIQKGMSIYNIIKAMKLGLINLSYCELFYFKKFSIEPYNLEFKESWNKFSDELILNLVCTGLSEMNCWNIIIYGIMLQSPNILRHLILSGIDVPAILNWQSPINFASSKIIVFLKHIGIKENVIKLVEKYGIDEETEQMLIDLGLNEIGEKLSELEELICECSLTILESNSSLEIIENIETNNSESISSSISIPDYCTIPDFFQQCICQCHLLSKNNTMYQSIIRNDYLRQNVMVPLSWAMATSLEYKPSNPIHFMVYQLLKWTCNNISEVKKDNVQQLIALSTIKMDHKLIVSITLMIFYI</sequence>
<dbReference type="OrthoDB" id="7552879at2759"/>
<reference evidence="3" key="2">
    <citation type="submission" date="2025-04" db="UniProtKB">
        <authorList>
            <consortium name="RefSeq"/>
        </authorList>
    </citation>
    <scope>IDENTIFICATION</scope>
    <source>
        <strain evidence="3">DH4</strain>
        <tissue evidence="3">Whole body</tissue>
    </source>
</reference>
<evidence type="ECO:0000313" key="3">
    <source>
        <dbReference type="RefSeq" id="XP_016772901.2"/>
    </source>
</evidence>
<gene>
    <name evidence="3" type="primary">LOC102655897</name>
</gene>
<dbReference type="EnsemblMetazoa" id="XM_016917412">
    <property type="protein sequence ID" value="XP_016772901"/>
    <property type="gene ID" value="LOC102655897"/>
</dbReference>
<accession>A0A7M7ISR4</accession>
<dbReference type="RefSeq" id="XP_016772901.2">
    <property type="nucleotide sequence ID" value="XM_016917412.2"/>
</dbReference>